<feature type="transmembrane region" description="Helical" evidence="2">
    <location>
        <begin position="372"/>
        <end position="392"/>
    </location>
</feature>
<dbReference type="InterPro" id="IPR047928">
    <property type="entry name" value="Perm_prefix_1"/>
</dbReference>
<reference evidence="3 4" key="1">
    <citation type="submission" date="2018-12" db="EMBL/GenBank/DDBJ databases">
        <authorList>
            <consortium name="Pathogen Informatics"/>
        </authorList>
    </citation>
    <scope>NUCLEOTIDE SEQUENCE [LARGE SCALE GENOMIC DNA]</scope>
    <source>
        <strain evidence="3 4">NCTC13652</strain>
    </source>
</reference>
<protein>
    <recommendedName>
        <fullName evidence="5">DUF4153 domain-containing protein</fullName>
    </recommendedName>
</protein>
<feature type="transmembrane region" description="Helical" evidence="2">
    <location>
        <begin position="131"/>
        <end position="148"/>
    </location>
</feature>
<name>A0A3S4YN81_9ACTN</name>
<feature type="transmembrane region" description="Helical" evidence="2">
    <location>
        <begin position="271"/>
        <end position="293"/>
    </location>
</feature>
<evidence type="ECO:0000313" key="3">
    <source>
        <dbReference type="EMBL" id="VEI02680.1"/>
    </source>
</evidence>
<feature type="transmembrane region" description="Helical" evidence="2">
    <location>
        <begin position="168"/>
        <end position="186"/>
    </location>
</feature>
<feature type="region of interest" description="Disordered" evidence="1">
    <location>
        <begin position="1"/>
        <end position="25"/>
    </location>
</feature>
<keyword evidence="2" id="KW-0472">Membrane</keyword>
<feature type="transmembrane region" description="Helical" evidence="2">
    <location>
        <begin position="337"/>
        <end position="360"/>
    </location>
</feature>
<dbReference type="STRING" id="1122997.GCA_000425285_01002"/>
<feature type="transmembrane region" description="Helical" evidence="2">
    <location>
        <begin position="404"/>
        <end position="426"/>
    </location>
</feature>
<dbReference type="OrthoDB" id="637094at2"/>
<sequence length="505" mass="54015">MATTVGSTDGPSNDLTVGATDGPTVGPDIAENIAQWRRLMSGRPGISADDVDELTDHLEAETADLRALGLTPDEAFLIAVKRIGPRDEVGREFTRVHPDRLWRQLVLGADEQSAASSTDPAPGGRSARRQLVSLLPALLLAVIASLAARLPMALLDDATGARFYPRNIGLLVLPPLICLLLLGHWRTRTPATRRIQRIGGIGGIATLLAVFAGSAVLVNVFPAGAHGQTFWLTAIHLPIALVAVTAIAYLGPRWRHLGAWMDWVRFLGEAALYYVLIALSGGALTGVVVAIFRAIDIPMSTIDDVLGWVLPMGAAGAVIVCAWLVEHKKSVIENMAPVLTAVFTPLLGLALLVFLVVLVVTGNPVTTDRNVLIIFDAVLIAVAAIVLFTVSARSSERRSPALDWMQLGLIVVSLAVDLVMLWAMAGRLAEWGPSPNKIAGLGCNVLLLAHLSVSGWWYLRICLGRRDRAVAASTRLERWQCVAVPAFGIWALVVALALPPLFGWI</sequence>
<evidence type="ECO:0008006" key="5">
    <source>
        <dbReference type="Google" id="ProtNLM"/>
    </source>
</evidence>
<feature type="transmembrane region" description="Helical" evidence="2">
    <location>
        <begin position="198"/>
        <end position="218"/>
    </location>
</feature>
<dbReference type="Proteomes" id="UP000277858">
    <property type="component" value="Chromosome"/>
</dbReference>
<feature type="transmembrane region" description="Helical" evidence="2">
    <location>
        <begin position="479"/>
        <end position="502"/>
    </location>
</feature>
<dbReference type="AlphaFoldDB" id="A0A3S4YN81"/>
<keyword evidence="2" id="KW-1133">Transmembrane helix</keyword>
<dbReference type="NCBIfam" id="NF038403">
    <property type="entry name" value="perm_prefix_1"/>
    <property type="match status" value="1"/>
</dbReference>
<evidence type="ECO:0000256" key="2">
    <source>
        <dbReference type="SAM" id="Phobius"/>
    </source>
</evidence>
<feature type="transmembrane region" description="Helical" evidence="2">
    <location>
        <begin position="305"/>
        <end position="325"/>
    </location>
</feature>
<keyword evidence="4" id="KW-1185">Reference proteome</keyword>
<dbReference type="RefSeq" id="WP_051238195.1">
    <property type="nucleotide sequence ID" value="NZ_LR134473.1"/>
</dbReference>
<dbReference type="EMBL" id="LR134473">
    <property type="protein sequence ID" value="VEI02680.1"/>
    <property type="molecule type" value="Genomic_DNA"/>
</dbReference>
<gene>
    <name evidence="3" type="ORF">NCTC13652_00860</name>
</gene>
<feature type="transmembrane region" description="Helical" evidence="2">
    <location>
        <begin position="230"/>
        <end position="250"/>
    </location>
</feature>
<organism evidence="3 4">
    <name type="scientific">Acidipropionibacterium jensenii</name>
    <dbReference type="NCBI Taxonomy" id="1749"/>
    <lineage>
        <taxon>Bacteria</taxon>
        <taxon>Bacillati</taxon>
        <taxon>Actinomycetota</taxon>
        <taxon>Actinomycetes</taxon>
        <taxon>Propionibacteriales</taxon>
        <taxon>Propionibacteriaceae</taxon>
        <taxon>Acidipropionibacterium</taxon>
    </lineage>
</organism>
<keyword evidence="2" id="KW-0812">Transmembrane</keyword>
<evidence type="ECO:0000256" key="1">
    <source>
        <dbReference type="SAM" id="MobiDB-lite"/>
    </source>
</evidence>
<accession>A0A3S4YN81</accession>
<evidence type="ECO:0000313" key="4">
    <source>
        <dbReference type="Proteomes" id="UP000277858"/>
    </source>
</evidence>
<feature type="compositionally biased region" description="Polar residues" evidence="1">
    <location>
        <begin position="1"/>
        <end position="15"/>
    </location>
</feature>
<feature type="transmembrane region" description="Helical" evidence="2">
    <location>
        <begin position="438"/>
        <end position="459"/>
    </location>
</feature>
<proteinExistence type="predicted"/>